<accession>A0A392UHI6</accession>
<organism evidence="1 2">
    <name type="scientific">Trifolium medium</name>
    <dbReference type="NCBI Taxonomy" id="97028"/>
    <lineage>
        <taxon>Eukaryota</taxon>
        <taxon>Viridiplantae</taxon>
        <taxon>Streptophyta</taxon>
        <taxon>Embryophyta</taxon>
        <taxon>Tracheophyta</taxon>
        <taxon>Spermatophyta</taxon>
        <taxon>Magnoliopsida</taxon>
        <taxon>eudicotyledons</taxon>
        <taxon>Gunneridae</taxon>
        <taxon>Pentapetalae</taxon>
        <taxon>rosids</taxon>
        <taxon>fabids</taxon>
        <taxon>Fabales</taxon>
        <taxon>Fabaceae</taxon>
        <taxon>Papilionoideae</taxon>
        <taxon>50 kb inversion clade</taxon>
        <taxon>NPAAA clade</taxon>
        <taxon>Hologalegina</taxon>
        <taxon>IRL clade</taxon>
        <taxon>Trifolieae</taxon>
        <taxon>Trifolium</taxon>
    </lineage>
</organism>
<dbReference type="AlphaFoldDB" id="A0A392UHI6"/>
<dbReference type="EMBL" id="LXQA010827823">
    <property type="protein sequence ID" value="MCI72912.1"/>
    <property type="molecule type" value="Genomic_DNA"/>
</dbReference>
<reference evidence="1 2" key="1">
    <citation type="journal article" date="2018" name="Front. Plant Sci.">
        <title>Red Clover (Trifolium pratense) and Zigzag Clover (T. medium) - A Picture of Genomic Similarities and Differences.</title>
        <authorList>
            <person name="Dluhosova J."/>
            <person name="Istvanek J."/>
            <person name="Nedelnik J."/>
            <person name="Repkova J."/>
        </authorList>
    </citation>
    <scope>NUCLEOTIDE SEQUENCE [LARGE SCALE GENOMIC DNA]</scope>
    <source>
        <strain evidence="2">cv. 10/8</strain>
        <tissue evidence="1">Leaf</tissue>
    </source>
</reference>
<dbReference type="Proteomes" id="UP000265520">
    <property type="component" value="Unassembled WGS sequence"/>
</dbReference>
<proteinExistence type="predicted"/>
<name>A0A392UHI6_9FABA</name>
<evidence type="ECO:0000313" key="2">
    <source>
        <dbReference type="Proteomes" id="UP000265520"/>
    </source>
</evidence>
<sequence>MGWWQGGRRTDGGIFGDRWRSTAALRQSYGGAPAAFWAELRPE</sequence>
<evidence type="ECO:0000313" key="1">
    <source>
        <dbReference type="EMBL" id="MCI72912.1"/>
    </source>
</evidence>
<feature type="non-terminal residue" evidence="1">
    <location>
        <position position="43"/>
    </location>
</feature>
<protein>
    <submittedName>
        <fullName evidence="1">Uncharacterized protein</fullName>
    </submittedName>
</protein>
<keyword evidence="2" id="KW-1185">Reference proteome</keyword>
<comment type="caution">
    <text evidence="1">The sequence shown here is derived from an EMBL/GenBank/DDBJ whole genome shotgun (WGS) entry which is preliminary data.</text>
</comment>